<reference evidence="2 3" key="1">
    <citation type="submission" date="2021-01" db="EMBL/GenBank/DDBJ databases">
        <title>Carboxyliciviraga sp.nov., isolated from coastal sediments.</title>
        <authorList>
            <person name="Lu D."/>
            <person name="Zhang T."/>
        </authorList>
    </citation>
    <scope>NUCLEOTIDE SEQUENCE [LARGE SCALE GENOMIC DNA]</scope>
    <source>
        <strain evidence="2 3">N1Y132</strain>
    </source>
</reference>
<dbReference type="EMBL" id="JAENRR010000107">
    <property type="protein sequence ID" value="MBK3519939.1"/>
    <property type="molecule type" value="Genomic_DNA"/>
</dbReference>
<dbReference type="RefSeq" id="WP_200467158.1">
    <property type="nucleotide sequence ID" value="NZ_JAENRR010000107.1"/>
</dbReference>
<organism evidence="2 3">
    <name type="scientific">Carboxylicivirga marina</name>
    <dbReference type="NCBI Taxonomy" id="2800988"/>
    <lineage>
        <taxon>Bacteria</taxon>
        <taxon>Pseudomonadati</taxon>
        <taxon>Bacteroidota</taxon>
        <taxon>Bacteroidia</taxon>
        <taxon>Marinilabiliales</taxon>
        <taxon>Marinilabiliaceae</taxon>
        <taxon>Carboxylicivirga</taxon>
    </lineage>
</organism>
<dbReference type="Proteomes" id="UP000605676">
    <property type="component" value="Unassembled WGS sequence"/>
</dbReference>
<keyword evidence="3" id="KW-1185">Reference proteome</keyword>
<evidence type="ECO:0008006" key="4">
    <source>
        <dbReference type="Google" id="ProtNLM"/>
    </source>
</evidence>
<protein>
    <recommendedName>
        <fullName evidence="4">DUF4890 domain-containing protein</fullName>
    </recommendedName>
</protein>
<evidence type="ECO:0000313" key="3">
    <source>
        <dbReference type="Proteomes" id="UP000605676"/>
    </source>
</evidence>
<evidence type="ECO:0000256" key="1">
    <source>
        <dbReference type="SAM" id="SignalP"/>
    </source>
</evidence>
<feature type="signal peptide" evidence="1">
    <location>
        <begin position="1"/>
        <end position="19"/>
    </location>
</feature>
<comment type="caution">
    <text evidence="2">The sequence shown here is derived from an EMBL/GenBank/DDBJ whole genome shotgun (WGS) entry which is preliminary data.</text>
</comment>
<proteinExistence type="predicted"/>
<feature type="chain" id="PRO_5045834290" description="DUF4890 domain-containing protein" evidence="1">
    <location>
        <begin position="20"/>
        <end position="118"/>
    </location>
</feature>
<evidence type="ECO:0000313" key="2">
    <source>
        <dbReference type="EMBL" id="MBK3519939.1"/>
    </source>
</evidence>
<name>A0ABS1HQH7_9BACT</name>
<keyword evidence="1" id="KW-0732">Signal</keyword>
<accession>A0ABS1HQH7</accession>
<sequence>MKKLLIVLTIILLAINVQAQKKNTPEAKAEKISKEMQTVLAFDQTSYESVYALQLKHFTKEKELKATSNDDKEALKAGKKEIMQAMNLQLKELLGKEEIQKWQAHVKAKKKKKDTPKA</sequence>
<gene>
    <name evidence="2" type="ORF">JIV24_21550</name>
</gene>